<organism evidence="1 2">
    <name type="scientific">Candidatus Buchananbacteria bacterium RIFCSPHIGHO2_01_FULL_46_12</name>
    <dbReference type="NCBI Taxonomy" id="1797536"/>
    <lineage>
        <taxon>Bacteria</taxon>
        <taxon>Candidatus Buchananiibacteriota</taxon>
    </lineage>
</organism>
<evidence type="ECO:0000313" key="2">
    <source>
        <dbReference type="Proteomes" id="UP000178432"/>
    </source>
</evidence>
<sequence>MSFIDVGIKKPAKPDFLIFVLPRRTPNEMRGKASFDCLLKEQYMLMPMVLNGQILGHYIRANNLSN</sequence>
<dbReference type="EMBL" id="MHIF01000073">
    <property type="protein sequence ID" value="OGY45727.1"/>
    <property type="molecule type" value="Genomic_DNA"/>
</dbReference>
<proteinExistence type="predicted"/>
<comment type="caution">
    <text evidence="1">The sequence shown here is derived from an EMBL/GenBank/DDBJ whole genome shotgun (WGS) entry which is preliminary data.</text>
</comment>
<evidence type="ECO:0000313" key="1">
    <source>
        <dbReference type="EMBL" id="OGY45727.1"/>
    </source>
</evidence>
<protein>
    <submittedName>
        <fullName evidence="1">Uncharacterized protein</fullName>
    </submittedName>
</protein>
<gene>
    <name evidence="1" type="ORF">A2663_02780</name>
</gene>
<accession>A0A1G1Y2C5</accession>
<dbReference type="Proteomes" id="UP000178432">
    <property type="component" value="Unassembled WGS sequence"/>
</dbReference>
<dbReference type="AlphaFoldDB" id="A0A1G1Y2C5"/>
<reference evidence="1 2" key="1">
    <citation type="journal article" date="2016" name="Nat. Commun.">
        <title>Thousands of microbial genomes shed light on interconnected biogeochemical processes in an aquifer system.</title>
        <authorList>
            <person name="Anantharaman K."/>
            <person name="Brown C.T."/>
            <person name="Hug L.A."/>
            <person name="Sharon I."/>
            <person name="Castelle C.J."/>
            <person name="Probst A.J."/>
            <person name="Thomas B.C."/>
            <person name="Singh A."/>
            <person name="Wilkins M.J."/>
            <person name="Karaoz U."/>
            <person name="Brodie E.L."/>
            <person name="Williams K.H."/>
            <person name="Hubbard S.S."/>
            <person name="Banfield J.F."/>
        </authorList>
    </citation>
    <scope>NUCLEOTIDE SEQUENCE [LARGE SCALE GENOMIC DNA]</scope>
</reference>
<name>A0A1G1Y2C5_9BACT</name>